<accession>A0ABP4XZJ8</accession>
<sequence length="115" mass="12446">MHCAHCDDIVRLFPEARSCRCGKSQGKYLEDNATTVQTWPGLSLGIANPDFVAAQEAFAADPNTFSPVLSMRAWINPASEPDVKFVAGIPLKEDEEEGEERSQVEETPADPAPAG</sequence>
<comment type="caution">
    <text evidence="2">The sequence shown here is derived from an EMBL/GenBank/DDBJ whole genome shotgun (WGS) entry which is preliminary data.</text>
</comment>
<feature type="region of interest" description="Disordered" evidence="1">
    <location>
        <begin position="89"/>
        <end position="115"/>
    </location>
</feature>
<protein>
    <submittedName>
        <fullName evidence="2">Uncharacterized protein</fullName>
    </submittedName>
</protein>
<evidence type="ECO:0000313" key="2">
    <source>
        <dbReference type="EMBL" id="GAA1799225.1"/>
    </source>
</evidence>
<dbReference type="Proteomes" id="UP001500218">
    <property type="component" value="Unassembled WGS sequence"/>
</dbReference>
<name>A0ABP4XZJ8_9ACTN</name>
<reference evidence="3" key="1">
    <citation type="journal article" date="2019" name="Int. J. Syst. Evol. Microbiol.">
        <title>The Global Catalogue of Microorganisms (GCM) 10K type strain sequencing project: providing services to taxonomists for standard genome sequencing and annotation.</title>
        <authorList>
            <consortium name="The Broad Institute Genomics Platform"/>
            <consortium name="The Broad Institute Genome Sequencing Center for Infectious Disease"/>
            <person name="Wu L."/>
            <person name="Ma J."/>
        </authorList>
    </citation>
    <scope>NUCLEOTIDE SEQUENCE [LARGE SCALE GENOMIC DNA]</scope>
    <source>
        <strain evidence="3">JCM 13250</strain>
    </source>
</reference>
<evidence type="ECO:0000256" key="1">
    <source>
        <dbReference type="SAM" id="MobiDB-lite"/>
    </source>
</evidence>
<keyword evidence="3" id="KW-1185">Reference proteome</keyword>
<evidence type="ECO:0000313" key="3">
    <source>
        <dbReference type="Proteomes" id="UP001500218"/>
    </source>
</evidence>
<gene>
    <name evidence="2" type="ORF">GCM10009682_21080</name>
</gene>
<proteinExistence type="predicted"/>
<organism evidence="2 3">
    <name type="scientific">Luedemannella flava</name>
    <dbReference type="NCBI Taxonomy" id="349316"/>
    <lineage>
        <taxon>Bacteria</taxon>
        <taxon>Bacillati</taxon>
        <taxon>Actinomycetota</taxon>
        <taxon>Actinomycetes</taxon>
        <taxon>Micromonosporales</taxon>
        <taxon>Micromonosporaceae</taxon>
        <taxon>Luedemannella</taxon>
    </lineage>
</organism>
<dbReference type="EMBL" id="BAAALT010000053">
    <property type="protein sequence ID" value="GAA1799225.1"/>
    <property type="molecule type" value="Genomic_DNA"/>
</dbReference>